<organism evidence="1 2">
    <name type="scientific">Paludibaculum fermentans</name>
    <dbReference type="NCBI Taxonomy" id="1473598"/>
    <lineage>
        <taxon>Bacteria</taxon>
        <taxon>Pseudomonadati</taxon>
        <taxon>Acidobacteriota</taxon>
        <taxon>Terriglobia</taxon>
        <taxon>Bryobacterales</taxon>
        <taxon>Bryobacteraceae</taxon>
        <taxon>Paludibaculum</taxon>
    </lineage>
</organism>
<evidence type="ECO:0000313" key="1">
    <source>
        <dbReference type="EMBL" id="QOY86618.1"/>
    </source>
</evidence>
<protein>
    <submittedName>
        <fullName evidence="1">Uncharacterized protein</fullName>
    </submittedName>
</protein>
<dbReference type="AlphaFoldDB" id="A0A7S7SJF2"/>
<proteinExistence type="predicted"/>
<name>A0A7S7SJF2_PALFE</name>
<dbReference type="EMBL" id="CP063849">
    <property type="protein sequence ID" value="QOY86618.1"/>
    <property type="molecule type" value="Genomic_DNA"/>
</dbReference>
<gene>
    <name evidence="1" type="ORF">IRI77_28070</name>
</gene>
<dbReference type="Proteomes" id="UP000593892">
    <property type="component" value="Chromosome"/>
</dbReference>
<reference evidence="1 2" key="1">
    <citation type="submission" date="2020-10" db="EMBL/GenBank/DDBJ databases">
        <title>Complete genome sequence of Paludibaculum fermentans P105T, a facultatively anaerobic acidobacterium capable of dissimilatory Fe(III) reduction.</title>
        <authorList>
            <person name="Dedysh S.N."/>
            <person name="Beletsky A.V."/>
            <person name="Kulichevskaya I.S."/>
            <person name="Mardanov A.V."/>
            <person name="Ravin N.V."/>
        </authorList>
    </citation>
    <scope>NUCLEOTIDE SEQUENCE [LARGE SCALE GENOMIC DNA]</scope>
    <source>
        <strain evidence="1 2">P105</strain>
    </source>
</reference>
<evidence type="ECO:0000313" key="2">
    <source>
        <dbReference type="Proteomes" id="UP000593892"/>
    </source>
</evidence>
<dbReference type="RefSeq" id="WP_194448287.1">
    <property type="nucleotide sequence ID" value="NZ_CP063849.1"/>
</dbReference>
<sequence>MTLLSRVRDWWTEFLTGRSASPRAVIINKLGVSLASCPGSTETQHSIRWNEVGAVFAYKQDCATVDQICITFVDLGGEVRLAVSEDDAGYQQLVEDLPRHLPGCLAPADWFQLVAFPAFETNWTELYRIPFVSSPDGAVVSSLGRMADSVVLAELQLLTSHLRNAIPIGLKGSLRFWGEWFGRPHDKVYTLVSCEIEQTALRLLFDQGETLSIWSPKGLTIDRSTFRIADARRVRWEWFAQGQATNRQTLYFMEFIRSGEIITASTNVDWYEPKFHLNAAESAFELVNRLD</sequence>
<keyword evidence="2" id="KW-1185">Reference proteome</keyword>
<accession>A0A7S7SJF2</accession>
<dbReference type="KEGG" id="pfer:IRI77_28070"/>